<evidence type="ECO:0000313" key="3">
    <source>
        <dbReference type="Proteomes" id="UP001597120"/>
    </source>
</evidence>
<evidence type="ECO:0000256" key="1">
    <source>
        <dbReference type="SAM" id="SignalP"/>
    </source>
</evidence>
<evidence type="ECO:0000313" key="2">
    <source>
        <dbReference type="EMBL" id="MFD0871965.1"/>
    </source>
</evidence>
<name>A0ABW3DER8_9BACL</name>
<proteinExistence type="predicted"/>
<dbReference type="Proteomes" id="UP001597120">
    <property type="component" value="Unassembled WGS sequence"/>
</dbReference>
<dbReference type="EMBL" id="JBHTIU010000094">
    <property type="protein sequence ID" value="MFD0871965.1"/>
    <property type="molecule type" value="Genomic_DNA"/>
</dbReference>
<dbReference type="RefSeq" id="WP_144934805.1">
    <property type="nucleotide sequence ID" value="NZ_JBHTIU010000094.1"/>
</dbReference>
<feature type="signal peptide" evidence="1">
    <location>
        <begin position="1"/>
        <end position="20"/>
    </location>
</feature>
<reference evidence="3" key="1">
    <citation type="journal article" date="2019" name="Int. J. Syst. Evol. Microbiol.">
        <title>The Global Catalogue of Microorganisms (GCM) 10K type strain sequencing project: providing services to taxonomists for standard genome sequencing and annotation.</title>
        <authorList>
            <consortium name="The Broad Institute Genomics Platform"/>
            <consortium name="The Broad Institute Genome Sequencing Center for Infectious Disease"/>
            <person name="Wu L."/>
            <person name="Ma J."/>
        </authorList>
    </citation>
    <scope>NUCLEOTIDE SEQUENCE [LARGE SCALE GENOMIC DNA]</scope>
    <source>
        <strain evidence="3">CCUG 57263</strain>
    </source>
</reference>
<protein>
    <recommendedName>
        <fullName evidence="4">DUF4309 domain-containing protein</fullName>
    </recommendedName>
</protein>
<sequence>MIKFLFFVVIITGLMTACMAPGTSVELPDSAYQTAQQNTLNRNHVPVTEGEPLPEDLTERKVVPDKEKEIIAGIKEEALYGRMKDVGTALGSTFQEIVETYGEQEGIGNQECWTYSYGHPAIDAIFYYDHDSCSGAHEPNRLQQGTVLNKISVTPELFNIQMNGKDVKEALGEPDEEYWSESYGGYYFIYDLDTYRLEFIADENSADKEVYQIDLRSLD</sequence>
<gene>
    <name evidence="2" type="ORF">ACFQ03_22810</name>
</gene>
<dbReference type="PROSITE" id="PS51257">
    <property type="entry name" value="PROKAR_LIPOPROTEIN"/>
    <property type="match status" value="1"/>
</dbReference>
<organism evidence="2 3">
    <name type="scientific">Paenibacillus residui</name>
    <dbReference type="NCBI Taxonomy" id="629724"/>
    <lineage>
        <taxon>Bacteria</taxon>
        <taxon>Bacillati</taxon>
        <taxon>Bacillota</taxon>
        <taxon>Bacilli</taxon>
        <taxon>Bacillales</taxon>
        <taxon>Paenibacillaceae</taxon>
        <taxon>Paenibacillus</taxon>
    </lineage>
</organism>
<feature type="chain" id="PRO_5045379019" description="DUF4309 domain-containing protein" evidence="1">
    <location>
        <begin position="21"/>
        <end position="219"/>
    </location>
</feature>
<comment type="caution">
    <text evidence="2">The sequence shown here is derived from an EMBL/GenBank/DDBJ whole genome shotgun (WGS) entry which is preliminary data.</text>
</comment>
<accession>A0ABW3DER8</accession>
<keyword evidence="3" id="KW-1185">Reference proteome</keyword>
<evidence type="ECO:0008006" key="4">
    <source>
        <dbReference type="Google" id="ProtNLM"/>
    </source>
</evidence>
<keyword evidence="1" id="KW-0732">Signal</keyword>